<dbReference type="Proteomes" id="UP000630528">
    <property type="component" value="Unassembled WGS sequence"/>
</dbReference>
<sequence>MTEMRTRQLQAVGSKPVDVLLVGFNSAHLLRRLRDTLQPSAAGRVALRLLVVDNASTARPLEILRRYFSCDVLIQNRALSRSTEVAWSLAALTKFGTRPSR</sequence>
<reference evidence="1" key="2">
    <citation type="submission" date="2021-01" db="EMBL/GenBank/DDBJ databases">
        <authorList>
            <person name="Kang M."/>
        </authorList>
    </citation>
    <scope>NUCLEOTIDE SEQUENCE</scope>
    <source>
        <strain evidence="1">KACC 17527</strain>
    </source>
</reference>
<dbReference type="AlphaFoldDB" id="A0A934TQP7"/>
<keyword evidence="2" id="KW-1185">Reference proteome</keyword>
<proteinExistence type="predicted"/>
<dbReference type="RefSeq" id="WP_201166513.1">
    <property type="nucleotide sequence ID" value="NZ_JAEPWM010000001.1"/>
</dbReference>
<organism evidence="1 2">
    <name type="scientific">Ramlibacter ginsenosidimutans</name>
    <dbReference type="NCBI Taxonomy" id="502333"/>
    <lineage>
        <taxon>Bacteria</taxon>
        <taxon>Pseudomonadati</taxon>
        <taxon>Pseudomonadota</taxon>
        <taxon>Betaproteobacteria</taxon>
        <taxon>Burkholderiales</taxon>
        <taxon>Comamonadaceae</taxon>
        <taxon>Ramlibacter</taxon>
    </lineage>
</organism>
<evidence type="ECO:0000313" key="2">
    <source>
        <dbReference type="Proteomes" id="UP000630528"/>
    </source>
</evidence>
<gene>
    <name evidence="1" type="ORF">JJB11_03575</name>
</gene>
<dbReference type="EMBL" id="JAEPWM010000001">
    <property type="protein sequence ID" value="MBK6005161.1"/>
    <property type="molecule type" value="Genomic_DNA"/>
</dbReference>
<comment type="caution">
    <text evidence="1">The sequence shown here is derived from an EMBL/GenBank/DDBJ whole genome shotgun (WGS) entry which is preliminary data.</text>
</comment>
<evidence type="ECO:0000313" key="1">
    <source>
        <dbReference type="EMBL" id="MBK6005161.1"/>
    </source>
</evidence>
<reference evidence="1" key="1">
    <citation type="journal article" date="2012" name="J. Microbiol. Biotechnol.">
        <title>Ramlibacter ginsenosidimutans sp. nov., with ginsenoside-converting activity.</title>
        <authorList>
            <person name="Wang L."/>
            <person name="An D.S."/>
            <person name="Kim S.G."/>
            <person name="Jin F.X."/>
            <person name="Kim S.C."/>
            <person name="Lee S.T."/>
            <person name="Im W.T."/>
        </authorList>
    </citation>
    <scope>NUCLEOTIDE SEQUENCE</scope>
    <source>
        <strain evidence="1">KACC 17527</strain>
    </source>
</reference>
<accession>A0A934TQP7</accession>
<name>A0A934TQP7_9BURK</name>
<protein>
    <submittedName>
        <fullName evidence="1">Uncharacterized protein</fullName>
    </submittedName>
</protein>